<dbReference type="Gene3D" id="2.160.20.10">
    <property type="entry name" value="Single-stranded right-handed beta-helix, Pectin lyase-like"/>
    <property type="match status" value="1"/>
</dbReference>
<dbReference type="SUPFAM" id="SSF50370">
    <property type="entry name" value="Ricin B-like lectins"/>
    <property type="match status" value="1"/>
</dbReference>
<protein>
    <submittedName>
        <fullName evidence="1">RICIN domain-containing protein</fullName>
    </submittedName>
</protein>
<dbReference type="InterPro" id="IPR035992">
    <property type="entry name" value="Ricin_B-like_lectins"/>
</dbReference>
<dbReference type="InterPro" id="IPR000772">
    <property type="entry name" value="Ricin_B_lectin"/>
</dbReference>
<dbReference type="SUPFAM" id="SSF51126">
    <property type="entry name" value="Pectin lyase-like"/>
    <property type="match status" value="1"/>
</dbReference>
<dbReference type="AlphaFoldDB" id="A0A399G4N8"/>
<proteinExistence type="predicted"/>
<dbReference type="PROSITE" id="PS50231">
    <property type="entry name" value="RICIN_B_LECTIN"/>
    <property type="match status" value="1"/>
</dbReference>
<dbReference type="EMBL" id="CP063196">
    <property type="protein sequence ID" value="UOE21885.1"/>
    <property type="molecule type" value="Genomic_DNA"/>
</dbReference>
<evidence type="ECO:0000313" key="2">
    <source>
        <dbReference type="Proteomes" id="UP000265719"/>
    </source>
</evidence>
<dbReference type="Gene3D" id="2.80.10.50">
    <property type="match status" value="3"/>
</dbReference>
<dbReference type="InterPro" id="IPR011050">
    <property type="entry name" value="Pectin_lyase_fold/virulence"/>
</dbReference>
<evidence type="ECO:0000313" key="1">
    <source>
        <dbReference type="EMBL" id="UOE21885.1"/>
    </source>
</evidence>
<keyword evidence="2" id="KW-1185">Reference proteome</keyword>
<dbReference type="InterPro" id="IPR006626">
    <property type="entry name" value="PbH1"/>
</dbReference>
<dbReference type="InterPro" id="IPR012334">
    <property type="entry name" value="Pectin_lyas_fold"/>
</dbReference>
<dbReference type="Pfam" id="PF14200">
    <property type="entry name" value="RicinB_lectin_2"/>
    <property type="match status" value="2"/>
</dbReference>
<dbReference type="SMART" id="SM00710">
    <property type="entry name" value="PbH1"/>
    <property type="match status" value="4"/>
</dbReference>
<dbReference type="Proteomes" id="UP000265719">
    <property type="component" value="Chromosome"/>
</dbReference>
<gene>
    <name evidence="1" type="ORF">NI17_006160</name>
</gene>
<organism evidence="1 2">
    <name type="scientific">Thermobifida halotolerans</name>
    <dbReference type="NCBI Taxonomy" id="483545"/>
    <lineage>
        <taxon>Bacteria</taxon>
        <taxon>Bacillati</taxon>
        <taxon>Actinomycetota</taxon>
        <taxon>Actinomycetes</taxon>
        <taxon>Streptosporangiales</taxon>
        <taxon>Nocardiopsidaceae</taxon>
        <taxon>Thermobifida</taxon>
    </lineage>
</organism>
<sequence length="541" mass="57582">MTARRRRPSPGRLLLAFGGVVALAAALLVVVARPAAAAAIDTDAYYVLVNRHSGKAMDVWEWSTDNGGEIRQYDNLGGHNQQFRFVSAGDGYYVLVNRHSGKAVDVWEHSTADGAEIRQYDVTHGHNQQFRVVDSAGGDVRLVNRNSGKALEVWEWSTDNGARLSQYTDHDGANQRWQLVRVDGNGGGGGTGECGSGSYHAEVTRNGGTWTARNGGSTRYTGSDMLQAMRAAVDSLTPGRTSKERVVVRGSGTVSAASSLDLPSHTVLEVCGTIDVTGSPSANNAVVRIRNAHNVEVPHITVTGSPYFGIFVRNASDVHFGQLDLRLSGGLGVRVDNHDNRGVRTRNVSIDHVYVSGTGNHGVETYGVDGLDIGTVVARDTAYSGLLLNDTINATVDLVDAENAGTGTGYAAFRMANRNGRVGDGYPVNIRVGEVRARGGGRGVFCVSESGGAVIDRIDLAGTGNNAILIENCYNVTLANQSGTVRDSGEIRIAARSEFPNTADVTIQNLTVTNTAIRESPCGDNVTFRNITRNNSSYNVC</sequence>
<accession>A0A399G4N8</accession>
<name>A0A399G4N8_9ACTN</name>
<reference evidence="1" key="1">
    <citation type="submission" date="2020-10" db="EMBL/GenBank/DDBJ databases">
        <title>De novo genome project of the cellulose decomposer Thermobifida halotolerans type strain.</title>
        <authorList>
            <person name="Nagy I."/>
            <person name="Horvath B."/>
            <person name="Kukolya J."/>
            <person name="Nagy I."/>
            <person name="Orsini M."/>
        </authorList>
    </citation>
    <scope>NUCLEOTIDE SEQUENCE</scope>
    <source>
        <strain evidence="1">DSM 44931</strain>
    </source>
</reference>
<dbReference type="KEGG" id="thao:NI17_006160"/>
<dbReference type="SMART" id="SM00458">
    <property type="entry name" value="RICIN"/>
    <property type="match status" value="1"/>
</dbReference>